<dbReference type="EMBL" id="LCUJ01000001">
    <property type="protein sequence ID" value="OCM00063.1"/>
    <property type="molecule type" value="Genomic_DNA"/>
</dbReference>
<dbReference type="OrthoDB" id="5363079at2"/>
<dbReference type="InterPro" id="IPR028959">
    <property type="entry name" value="Imm41"/>
</dbReference>
<comment type="caution">
    <text evidence="1">The sequence shown here is derived from an EMBL/GenBank/DDBJ whole genome shotgun (WGS) entry which is preliminary data.</text>
</comment>
<evidence type="ECO:0000313" key="2">
    <source>
        <dbReference type="Proteomes" id="UP000093281"/>
    </source>
</evidence>
<gene>
    <name evidence="1" type="ORF">AAX29_00053</name>
</gene>
<organism evidence="1 2">
    <name type="scientific">Aliarcobacter thereius</name>
    <dbReference type="NCBI Taxonomy" id="544718"/>
    <lineage>
        <taxon>Bacteria</taxon>
        <taxon>Pseudomonadati</taxon>
        <taxon>Campylobacterota</taxon>
        <taxon>Epsilonproteobacteria</taxon>
        <taxon>Campylobacterales</taxon>
        <taxon>Arcobacteraceae</taxon>
        <taxon>Aliarcobacter</taxon>
    </lineage>
</organism>
<accession>A0A1C0B930</accession>
<dbReference type="Pfam" id="PF15592">
    <property type="entry name" value="Imm41"/>
    <property type="match status" value="1"/>
</dbReference>
<sequence length="134" mass="16319">MKLVDFYRNIAFDERYDENSFIGKILDYNYWSDKEYWKLEKDLIKILKFNQNKKSIKQEFMEGIASICNDVFLNISWSCVDICENNESFKLDKYIIGIKEPSIEDRFRRLKKLLLCIAYDDKKFLNIDFCYRNK</sequence>
<evidence type="ECO:0000313" key="1">
    <source>
        <dbReference type="EMBL" id="OCM00063.1"/>
    </source>
</evidence>
<proteinExistence type="predicted"/>
<dbReference type="RefSeq" id="WP_066185177.1">
    <property type="nucleotide sequence ID" value="NZ_LCUJ01000001.1"/>
</dbReference>
<reference evidence="2" key="1">
    <citation type="submission" date="2015-05" db="EMBL/GenBank/DDBJ databases">
        <authorList>
            <person name="Rovetto F."/>
            <person name="Cocolin L."/>
            <person name="Illeghems K."/>
            <person name="Van Nieuwerburgh F."/>
            <person name="Houf K."/>
        </authorList>
    </citation>
    <scope>NUCLEOTIDE SEQUENCE [LARGE SCALE GENOMIC DNA]</scope>
    <source>
        <strain evidence="2">DU22</strain>
    </source>
</reference>
<dbReference type="AlphaFoldDB" id="A0A1C0B930"/>
<protein>
    <submittedName>
        <fullName evidence="1">Uncharacterized protein</fullName>
    </submittedName>
</protein>
<dbReference type="Proteomes" id="UP000093281">
    <property type="component" value="Unassembled WGS sequence"/>
</dbReference>
<name>A0A1C0B930_9BACT</name>